<sequence>TLGDPVSLLKEEKKKKRARECYRHVLLVPDAVCQEAEAYHDSEIQSLKE</sequence>
<evidence type="ECO:0000313" key="2">
    <source>
        <dbReference type="Proteomes" id="UP000827986"/>
    </source>
</evidence>
<evidence type="ECO:0000313" key="1">
    <source>
        <dbReference type="EMBL" id="KAH1174584.1"/>
    </source>
</evidence>
<feature type="non-terminal residue" evidence="1">
    <location>
        <position position="1"/>
    </location>
</feature>
<keyword evidence="2" id="KW-1185">Reference proteome</keyword>
<proteinExistence type="predicted"/>
<protein>
    <submittedName>
        <fullName evidence="1">Uncharacterized protein</fullName>
    </submittedName>
</protein>
<reference evidence="1" key="1">
    <citation type="submission" date="2021-09" db="EMBL/GenBank/DDBJ databases">
        <title>The genome of Mauremys mutica provides insights into the evolution of semi-aquatic lifestyle.</title>
        <authorList>
            <person name="Gong S."/>
            <person name="Gao Y."/>
        </authorList>
    </citation>
    <scope>NUCLEOTIDE SEQUENCE</scope>
    <source>
        <strain evidence="1">MM-2020</strain>
        <tissue evidence="1">Muscle</tissue>
    </source>
</reference>
<comment type="caution">
    <text evidence="1">The sequence shown here is derived from an EMBL/GenBank/DDBJ whole genome shotgun (WGS) entry which is preliminary data.</text>
</comment>
<dbReference type="EMBL" id="JAHDVG010000479">
    <property type="protein sequence ID" value="KAH1174584.1"/>
    <property type="molecule type" value="Genomic_DNA"/>
</dbReference>
<dbReference type="Proteomes" id="UP000827986">
    <property type="component" value="Unassembled WGS sequence"/>
</dbReference>
<name>A0A9D4AYJ6_9SAUR</name>
<accession>A0A9D4AYJ6</accession>
<gene>
    <name evidence="1" type="ORF">KIL84_008575</name>
</gene>
<dbReference type="AlphaFoldDB" id="A0A9D4AYJ6"/>
<organism evidence="1 2">
    <name type="scientific">Mauremys mutica</name>
    <name type="common">yellowpond turtle</name>
    <dbReference type="NCBI Taxonomy" id="74926"/>
    <lineage>
        <taxon>Eukaryota</taxon>
        <taxon>Metazoa</taxon>
        <taxon>Chordata</taxon>
        <taxon>Craniata</taxon>
        <taxon>Vertebrata</taxon>
        <taxon>Euteleostomi</taxon>
        <taxon>Archelosauria</taxon>
        <taxon>Testudinata</taxon>
        <taxon>Testudines</taxon>
        <taxon>Cryptodira</taxon>
        <taxon>Durocryptodira</taxon>
        <taxon>Testudinoidea</taxon>
        <taxon>Geoemydidae</taxon>
        <taxon>Geoemydinae</taxon>
        <taxon>Mauremys</taxon>
    </lineage>
</organism>